<evidence type="ECO:0000313" key="3">
    <source>
        <dbReference type="EMBL" id="VEE06237.1"/>
    </source>
</evidence>
<sequence>MIKICITILAVYLLYYAGNILYDLFLKKDTVLKDEEGEEFALAAFAEVNTNEIIEVNIDDVEQLSTPTSFHKKEPFPSTEEDTDENRHLDYYRQKFESEQAINMLEDTYNIDEHPTTQHDSTDQEDSQYIESREFSELPSQNDEILQAEQNKEDASQRLKQQFNQFLNLAETHVQVLADRDGFKVYHSMI</sequence>
<keyword evidence="1" id="KW-0175">Coiled coil</keyword>
<dbReference type="KEGG" id="cgle:NCTC11432_01544"/>
<evidence type="ECO:0000256" key="2">
    <source>
        <dbReference type="SAM" id="MobiDB-lite"/>
    </source>
</evidence>
<dbReference type="AlphaFoldDB" id="A0A3S4MAX9"/>
<evidence type="ECO:0000256" key="1">
    <source>
        <dbReference type="SAM" id="Coils"/>
    </source>
</evidence>
<dbReference type="RefSeq" id="WP_002978107.1">
    <property type="nucleotide sequence ID" value="NZ_CP068486.1"/>
</dbReference>
<gene>
    <name evidence="3" type="ORF">NCTC11432_01544</name>
</gene>
<organism evidence="3 4">
    <name type="scientific">Chryseobacterium gleum</name>
    <name type="common">Flavobacterium gleum</name>
    <dbReference type="NCBI Taxonomy" id="250"/>
    <lineage>
        <taxon>Bacteria</taxon>
        <taxon>Pseudomonadati</taxon>
        <taxon>Bacteroidota</taxon>
        <taxon>Flavobacteriia</taxon>
        <taxon>Flavobacteriales</taxon>
        <taxon>Weeksellaceae</taxon>
        <taxon>Chryseobacterium group</taxon>
        <taxon>Chryseobacterium</taxon>
    </lineage>
</organism>
<dbReference type="STRING" id="525257.HMPREF0204_12919"/>
<name>A0A3S4MAX9_CHRGE</name>
<dbReference type="EMBL" id="LR134289">
    <property type="protein sequence ID" value="VEE06237.1"/>
    <property type="molecule type" value="Genomic_DNA"/>
</dbReference>
<dbReference type="GeneID" id="93021324"/>
<feature type="coiled-coil region" evidence="1">
    <location>
        <begin position="138"/>
        <end position="165"/>
    </location>
</feature>
<evidence type="ECO:0000313" key="4">
    <source>
        <dbReference type="Proteomes" id="UP000279227"/>
    </source>
</evidence>
<proteinExistence type="predicted"/>
<feature type="region of interest" description="Disordered" evidence="2">
    <location>
        <begin position="67"/>
        <end position="86"/>
    </location>
</feature>
<reference evidence="3 4" key="1">
    <citation type="submission" date="2018-12" db="EMBL/GenBank/DDBJ databases">
        <authorList>
            <consortium name="Pathogen Informatics"/>
        </authorList>
    </citation>
    <scope>NUCLEOTIDE SEQUENCE [LARGE SCALE GENOMIC DNA]</scope>
    <source>
        <strain evidence="3 4">NCTC11432</strain>
    </source>
</reference>
<accession>A0A3S4MAX9</accession>
<protein>
    <submittedName>
        <fullName evidence="3">Uncharacterized protein</fullName>
    </submittedName>
</protein>
<dbReference type="Proteomes" id="UP000279227">
    <property type="component" value="Chromosome"/>
</dbReference>
<dbReference type="OrthoDB" id="852536at2"/>